<protein>
    <submittedName>
        <fullName evidence="2">Nuclear transport factor 2 family protein</fullName>
    </submittedName>
</protein>
<keyword evidence="3" id="KW-1185">Reference proteome</keyword>
<reference evidence="2 3" key="1">
    <citation type="submission" date="2019-04" db="EMBL/GenBank/DDBJ databases">
        <title>Three New Species of Nocardioides, Nocardioides euryhalodurans sp. nov., Nocardioides seonyuensis sp. nov. and Nocardioides eburneoflavus sp. nov. Isolated from Soil.</title>
        <authorList>
            <person name="Roh S.G."/>
            <person name="Lee C."/>
            <person name="Kim M.-K."/>
            <person name="Kim S.B."/>
        </authorList>
    </citation>
    <scope>NUCLEOTIDE SEQUENCE [LARGE SCALE GENOMIC DNA]</scope>
    <source>
        <strain evidence="2 3">MMS17-SY213</strain>
    </source>
</reference>
<comment type="caution">
    <text evidence="2">The sequence shown here is derived from an EMBL/GenBank/DDBJ whole genome shotgun (WGS) entry which is preliminary data.</text>
</comment>
<dbReference type="AlphaFoldDB" id="A0A4Z1CE01"/>
<dbReference type="Pfam" id="PF13577">
    <property type="entry name" value="SnoaL_4"/>
    <property type="match status" value="1"/>
</dbReference>
<proteinExistence type="predicted"/>
<evidence type="ECO:0000259" key="1">
    <source>
        <dbReference type="Pfam" id="PF13577"/>
    </source>
</evidence>
<sequence length="162" mass="18488">MSDLRDLKAIEDIHYRYASSVDSGQMHRLSEVLHPDLWAQYGNADPVRGADNVISWMSDFTKSCEWQHHLLNVYHVDVEGDRATALVYHTSYEKFAGDDEVCFLVARYHNEVVRHEGTWKISRLVFEILYGDRRPAETDYLAAVGGRGPAVPGWPAPRAEAR</sequence>
<accession>A0A4Z1CE01</accession>
<dbReference type="InterPro" id="IPR032710">
    <property type="entry name" value="NTF2-like_dom_sf"/>
</dbReference>
<dbReference type="EMBL" id="SRRO01000001">
    <property type="protein sequence ID" value="TGN66066.1"/>
    <property type="molecule type" value="Genomic_DNA"/>
</dbReference>
<dbReference type="Proteomes" id="UP000297496">
    <property type="component" value="Unassembled WGS sequence"/>
</dbReference>
<organism evidence="2 3">
    <name type="scientific">Nocardioides eburneiflavus</name>
    <dbReference type="NCBI Taxonomy" id="2518372"/>
    <lineage>
        <taxon>Bacteria</taxon>
        <taxon>Bacillati</taxon>
        <taxon>Actinomycetota</taxon>
        <taxon>Actinomycetes</taxon>
        <taxon>Propionibacteriales</taxon>
        <taxon>Nocardioidaceae</taxon>
        <taxon>Nocardioides</taxon>
    </lineage>
</organism>
<dbReference type="RefSeq" id="WP_135840552.1">
    <property type="nucleotide sequence ID" value="NZ_SRRO01000001.1"/>
</dbReference>
<dbReference type="OrthoDB" id="1492465at2"/>
<evidence type="ECO:0000313" key="2">
    <source>
        <dbReference type="EMBL" id="TGN66066.1"/>
    </source>
</evidence>
<evidence type="ECO:0000313" key="3">
    <source>
        <dbReference type="Proteomes" id="UP000297496"/>
    </source>
</evidence>
<dbReference type="InterPro" id="IPR037401">
    <property type="entry name" value="SnoaL-like"/>
</dbReference>
<dbReference type="Gene3D" id="3.10.450.50">
    <property type="match status" value="1"/>
</dbReference>
<dbReference type="SUPFAM" id="SSF54427">
    <property type="entry name" value="NTF2-like"/>
    <property type="match status" value="1"/>
</dbReference>
<feature type="domain" description="SnoaL-like" evidence="1">
    <location>
        <begin position="3"/>
        <end position="124"/>
    </location>
</feature>
<gene>
    <name evidence="2" type="ORF">EXE59_20495</name>
</gene>
<name>A0A4Z1CE01_9ACTN</name>